<proteinExistence type="predicted"/>
<sequence>MGLWGSSIALLGLFWFKENVTTEASNLLGWFLGLIRWVCGLKVESFGKCGA</sequence>
<evidence type="ECO:0000313" key="2">
    <source>
        <dbReference type="Proteomes" id="UP000238479"/>
    </source>
</evidence>
<gene>
    <name evidence="1" type="ORF">RchiOBHm_Chr4g0441881</name>
</gene>
<dbReference type="AlphaFoldDB" id="A0A2P6R3E3"/>
<evidence type="ECO:0000313" key="1">
    <source>
        <dbReference type="EMBL" id="PRQ40967.1"/>
    </source>
</evidence>
<dbReference type="EMBL" id="PDCK01000042">
    <property type="protein sequence ID" value="PRQ40967.1"/>
    <property type="molecule type" value="Genomic_DNA"/>
</dbReference>
<protein>
    <submittedName>
        <fullName evidence="1">Uncharacterized protein</fullName>
    </submittedName>
</protein>
<accession>A0A2P6R3E3</accession>
<comment type="caution">
    <text evidence="1">The sequence shown here is derived from an EMBL/GenBank/DDBJ whole genome shotgun (WGS) entry which is preliminary data.</text>
</comment>
<organism evidence="1 2">
    <name type="scientific">Rosa chinensis</name>
    <name type="common">China rose</name>
    <dbReference type="NCBI Taxonomy" id="74649"/>
    <lineage>
        <taxon>Eukaryota</taxon>
        <taxon>Viridiplantae</taxon>
        <taxon>Streptophyta</taxon>
        <taxon>Embryophyta</taxon>
        <taxon>Tracheophyta</taxon>
        <taxon>Spermatophyta</taxon>
        <taxon>Magnoliopsida</taxon>
        <taxon>eudicotyledons</taxon>
        <taxon>Gunneridae</taxon>
        <taxon>Pentapetalae</taxon>
        <taxon>rosids</taxon>
        <taxon>fabids</taxon>
        <taxon>Rosales</taxon>
        <taxon>Rosaceae</taxon>
        <taxon>Rosoideae</taxon>
        <taxon>Rosoideae incertae sedis</taxon>
        <taxon>Rosa</taxon>
    </lineage>
</organism>
<dbReference type="Gramene" id="PRQ40967">
    <property type="protein sequence ID" value="PRQ40967"/>
    <property type="gene ID" value="RchiOBHm_Chr4g0441881"/>
</dbReference>
<keyword evidence="2" id="KW-1185">Reference proteome</keyword>
<reference evidence="1 2" key="1">
    <citation type="journal article" date="2018" name="Nat. Genet.">
        <title>The Rosa genome provides new insights in the design of modern roses.</title>
        <authorList>
            <person name="Bendahmane M."/>
        </authorList>
    </citation>
    <scope>NUCLEOTIDE SEQUENCE [LARGE SCALE GENOMIC DNA]</scope>
    <source>
        <strain evidence="2">cv. Old Blush</strain>
    </source>
</reference>
<name>A0A2P6R3E3_ROSCH</name>
<dbReference type="Proteomes" id="UP000238479">
    <property type="component" value="Chromosome 4"/>
</dbReference>